<feature type="region of interest" description="Disordered" evidence="1">
    <location>
        <begin position="15"/>
        <end position="34"/>
    </location>
</feature>
<feature type="region of interest" description="Disordered" evidence="1">
    <location>
        <begin position="192"/>
        <end position="212"/>
    </location>
</feature>
<evidence type="ECO:0000313" key="3">
    <source>
        <dbReference type="RefSeq" id="XP_052126624.1"/>
    </source>
</evidence>
<keyword evidence="2" id="KW-1185">Reference proteome</keyword>
<gene>
    <name evidence="3" type="primary">LOC127750105</name>
</gene>
<evidence type="ECO:0000313" key="2">
    <source>
        <dbReference type="Proteomes" id="UP000504606"/>
    </source>
</evidence>
<organism evidence="2 3">
    <name type="scientific">Frankliniella occidentalis</name>
    <name type="common">Western flower thrips</name>
    <name type="synonym">Euthrips occidentalis</name>
    <dbReference type="NCBI Taxonomy" id="133901"/>
    <lineage>
        <taxon>Eukaryota</taxon>
        <taxon>Metazoa</taxon>
        <taxon>Ecdysozoa</taxon>
        <taxon>Arthropoda</taxon>
        <taxon>Hexapoda</taxon>
        <taxon>Insecta</taxon>
        <taxon>Pterygota</taxon>
        <taxon>Neoptera</taxon>
        <taxon>Paraneoptera</taxon>
        <taxon>Thysanoptera</taxon>
        <taxon>Terebrantia</taxon>
        <taxon>Thripoidea</taxon>
        <taxon>Thripidae</taxon>
        <taxon>Frankliniella</taxon>
    </lineage>
</organism>
<feature type="compositionally biased region" description="Polar residues" evidence="1">
    <location>
        <begin position="16"/>
        <end position="25"/>
    </location>
</feature>
<dbReference type="KEGG" id="foc:127750105"/>
<dbReference type="AlphaFoldDB" id="A0A9C6UAI0"/>
<accession>A0A9C6UAI0</accession>
<evidence type="ECO:0000256" key="1">
    <source>
        <dbReference type="SAM" id="MobiDB-lite"/>
    </source>
</evidence>
<dbReference type="RefSeq" id="XP_052126624.1">
    <property type="nucleotide sequence ID" value="XM_052270664.1"/>
</dbReference>
<protein>
    <submittedName>
        <fullName evidence="3">Uncharacterized protein LOC127750105</fullName>
    </submittedName>
</protein>
<sequence length="251" mass="26191">MSLASPATTLLLRAATPQSKQSIQPPGQPGQKVTPVKIGNRVPLATMPKTCLVPTKTASSIRIQTFPTRKVDNPQVVTCSAQGAALQPGRVLPQGSKLVTIIHNVTGKRTSLIVKSGAAPPAGLGRGGGLNIQSDALRTMQTINSPQAGHGTGNVNVAKPLVASSHLKTGSTNLILHKGVCCVQVSPGEPVAEKTGVSNDGEKNITQGMGPELVDDSGVFEEIEEAEQQSKRNPQILQELMDFCGISEDVE</sequence>
<dbReference type="Proteomes" id="UP000504606">
    <property type="component" value="Unplaced"/>
</dbReference>
<proteinExistence type="predicted"/>
<name>A0A9C6UAI0_FRAOC</name>
<reference evidence="3" key="1">
    <citation type="submission" date="2025-08" db="UniProtKB">
        <authorList>
            <consortium name="RefSeq"/>
        </authorList>
    </citation>
    <scope>IDENTIFICATION</scope>
    <source>
        <tissue evidence="3">Whole organism</tissue>
    </source>
</reference>
<dbReference type="GeneID" id="127750105"/>